<evidence type="ECO:0008006" key="4">
    <source>
        <dbReference type="Google" id="ProtNLM"/>
    </source>
</evidence>
<accession>A0A1H4XJD2</accession>
<dbReference type="RefSeq" id="WP_016844323.1">
    <property type="nucleotide sequence ID" value="NZ_FNTH01000001.1"/>
</dbReference>
<organism evidence="2 3">
    <name type="scientific">Bradyrhizobium erythrophlei</name>
    <dbReference type="NCBI Taxonomy" id="1437360"/>
    <lineage>
        <taxon>Bacteria</taxon>
        <taxon>Pseudomonadati</taxon>
        <taxon>Pseudomonadota</taxon>
        <taxon>Alphaproteobacteria</taxon>
        <taxon>Hyphomicrobiales</taxon>
        <taxon>Nitrobacteraceae</taxon>
        <taxon>Bradyrhizobium</taxon>
    </lineage>
</organism>
<dbReference type="Pfam" id="PF11752">
    <property type="entry name" value="DUF3309"/>
    <property type="match status" value="1"/>
</dbReference>
<evidence type="ECO:0000313" key="2">
    <source>
        <dbReference type="EMBL" id="SED05717.1"/>
    </source>
</evidence>
<dbReference type="EMBL" id="FNTH01000001">
    <property type="protein sequence ID" value="SED05717.1"/>
    <property type="molecule type" value="Genomic_DNA"/>
</dbReference>
<keyword evidence="1" id="KW-0812">Transmembrane</keyword>
<dbReference type="Proteomes" id="UP000198992">
    <property type="component" value="Unassembled WGS sequence"/>
</dbReference>
<dbReference type="GeneID" id="92951678"/>
<keyword evidence="1" id="KW-1133">Transmembrane helix</keyword>
<keyword evidence="1" id="KW-0472">Membrane</keyword>
<evidence type="ECO:0000256" key="1">
    <source>
        <dbReference type="SAM" id="Phobius"/>
    </source>
</evidence>
<dbReference type="InterPro" id="IPR021738">
    <property type="entry name" value="DUF3309"/>
</dbReference>
<feature type="transmembrane region" description="Helical" evidence="1">
    <location>
        <begin position="30"/>
        <end position="51"/>
    </location>
</feature>
<dbReference type="AlphaFoldDB" id="A0A1H4XJD2"/>
<proteinExistence type="predicted"/>
<gene>
    <name evidence="2" type="ORF">SAMN05444164_3555</name>
</gene>
<reference evidence="2 3" key="1">
    <citation type="submission" date="2016-10" db="EMBL/GenBank/DDBJ databases">
        <authorList>
            <person name="de Groot N.N."/>
        </authorList>
    </citation>
    <scope>NUCLEOTIDE SEQUENCE [LARGE SCALE GENOMIC DNA]</scope>
    <source>
        <strain evidence="2 3">MT12</strain>
    </source>
</reference>
<protein>
    <recommendedName>
        <fullName evidence="4">DUF3309 domain-containing protein</fullName>
    </recommendedName>
</protein>
<evidence type="ECO:0000313" key="3">
    <source>
        <dbReference type="Proteomes" id="UP000198992"/>
    </source>
</evidence>
<sequence length="54" mass="5727">MSLGLILIILLLIILLGGYSGRIRGYGYGLGHSGMGLFGVILIVVAILAWLDKI</sequence>
<name>A0A1H4XJD2_9BRAD</name>